<dbReference type="InterPro" id="IPR043502">
    <property type="entry name" value="DNA/RNA_pol_sf"/>
</dbReference>
<comment type="similarity">
    <text evidence="1">Belongs to the bacterial reverse transcriptase family.</text>
</comment>
<dbReference type="InterPro" id="IPR000477">
    <property type="entry name" value="RT_dom"/>
</dbReference>
<dbReference type="EMBL" id="QRWP01000016">
    <property type="protein sequence ID" value="RGT29672.1"/>
    <property type="molecule type" value="Genomic_DNA"/>
</dbReference>
<evidence type="ECO:0000313" key="4">
    <source>
        <dbReference type="EMBL" id="RGT29672.1"/>
    </source>
</evidence>
<dbReference type="CDD" id="cd01651">
    <property type="entry name" value="RT_G2_intron"/>
    <property type="match status" value="1"/>
</dbReference>
<reference evidence="4 5" key="1">
    <citation type="submission" date="2018-08" db="EMBL/GenBank/DDBJ databases">
        <title>A genome reference for cultivated species of the human gut microbiota.</title>
        <authorList>
            <person name="Zou Y."/>
            <person name="Xue W."/>
            <person name="Luo G."/>
        </authorList>
    </citation>
    <scope>NUCLEOTIDE SEQUENCE [LARGE SCALE GENOMIC DNA]</scope>
    <source>
        <strain evidence="4 5">AF19-1AC</strain>
    </source>
</reference>
<sequence>MRNSENVLNSLAGHSQNPNYKFERLYRLLFNENLYADAYQMMSHKTGNMTKGTDGQTISGMSVKRIKSIITKLRDESYQPHPAKRIYIPKKNGKQRPLGIPAFEDKLVQKVVQMILESIYEGSFEKCSHGFRPHRSCHTAMASIMEGFDGTRWFIEGDIKGFFDNIDHDIMIGILSERISDERFLRLIRKFLKAGYLEQWTFHHTYNGTPQGGIISPILANIYLDKLDKYMVEYISKFNKGKARKRNPEYKRIASRKDKRVRKLKAEKDEQKRRALMEEIKFHHREMQKLPATLDMDEDFRRMRYVRYADDFLISVIGSKEDCVRIKEDIKIFLIEQLKLQLSDEKTLITNGHDVAKFLGYEVTIRNTEKTSTAKGAKGLPKRSLDHKTVVRMPMEVMRKKLLEYGAMQITVKNSKEVWESTSRPYLRSNDDLEILNRYNSEIRGLYNYYCIANNVSTLGKFHGIMKESMCKTLSSKHNSTLRKIIRKYTRDKIFRVEYEDSKGKVHTREFYHDGFKRKKDARIDDAHIEPSYRAMQPTSLMARLKAGKCEYCGAEENLKMVHVRKLKDLEGKQPWEKLMIARKRKTMAVCECCYRKIHAH</sequence>
<dbReference type="Pfam" id="PF21368">
    <property type="entry name" value="AI2M-like_HNH"/>
    <property type="match status" value="1"/>
</dbReference>
<dbReference type="Pfam" id="PF01348">
    <property type="entry name" value="Intron_maturas2"/>
    <property type="match status" value="1"/>
</dbReference>
<keyword evidence="4" id="KW-0695">RNA-directed DNA polymerase</keyword>
<name>A0A412MXN9_9BACE</name>
<dbReference type="Pfam" id="PF00078">
    <property type="entry name" value="RVT_1"/>
    <property type="match status" value="1"/>
</dbReference>
<dbReference type="Proteomes" id="UP000285159">
    <property type="component" value="Unassembled WGS sequence"/>
</dbReference>
<evidence type="ECO:0000259" key="3">
    <source>
        <dbReference type="PROSITE" id="PS50878"/>
    </source>
</evidence>
<dbReference type="SUPFAM" id="SSF56672">
    <property type="entry name" value="DNA/RNA polymerases"/>
    <property type="match status" value="1"/>
</dbReference>
<proteinExistence type="inferred from homology"/>
<evidence type="ECO:0000313" key="5">
    <source>
        <dbReference type="Proteomes" id="UP000285159"/>
    </source>
</evidence>
<dbReference type="InterPro" id="IPR051083">
    <property type="entry name" value="GrpII_Intron_Splice-Mob/Def"/>
</dbReference>
<dbReference type="PROSITE" id="PS50878">
    <property type="entry name" value="RT_POL"/>
    <property type="match status" value="1"/>
</dbReference>
<keyword evidence="2" id="KW-0175">Coiled coil</keyword>
<organism evidence="4 5">
    <name type="scientific">Bacteroides clarus</name>
    <dbReference type="NCBI Taxonomy" id="626929"/>
    <lineage>
        <taxon>Bacteria</taxon>
        <taxon>Pseudomonadati</taxon>
        <taxon>Bacteroidota</taxon>
        <taxon>Bacteroidia</taxon>
        <taxon>Bacteroidales</taxon>
        <taxon>Bacteroidaceae</taxon>
        <taxon>Bacteroides</taxon>
    </lineage>
</organism>
<protein>
    <submittedName>
        <fullName evidence="4">Group II intron reverse transcriptase/maturase</fullName>
    </submittedName>
</protein>
<dbReference type="InterPro" id="IPR049030">
    <property type="entry name" value="AI2M-like_HNH"/>
</dbReference>
<feature type="domain" description="Reverse transcriptase" evidence="3">
    <location>
        <begin position="69"/>
        <end position="363"/>
    </location>
</feature>
<feature type="coiled-coil region" evidence="2">
    <location>
        <begin position="254"/>
        <end position="286"/>
    </location>
</feature>
<dbReference type="GO" id="GO:0006397">
    <property type="term" value="P:mRNA processing"/>
    <property type="evidence" value="ECO:0007669"/>
    <property type="project" value="InterPro"/>
</dbReference>
<comment type="caution">
    <text evidence="4">The sequence shown here is derived from an EMBL/GenBank/DDBJ whole genome shotgun (WGS) entry which is preliminary data.</text>
</comment>
<evidence type="ECO:0000256" key="1">
    <source>
        <dbReference type="ARBA" id="ARBA00034120"/>
    </source>
</evidence>
<dbReference type="PANTHER" id="PTHR34047:SF8">
    <property type="entry name" value="PROTEIN YKFC"/>
    <property type="match status" value="1"/>
</dbReference>
<keyword evidence="4" id="KW-0808">Transferase</keyword>
<dbReference type="PANTHER" id="PTHR34047">
    <property type="entry name" value="NUCLEAR INTRON MATURASE 1, MITOCHONDRIAL-RELATED"/>
    <property type="match status" value="1"/>
</dbReference>
<gene>
    <name evidence="4" type="ORF">DWX38_14980</name>
</gene>
<dbReference type="InterPro" id="IPR024937">
    <property type="entry name" value="Domain_X"/>
</dbReference>
<evidence type="ECO:0000256" key="2">
    <source>
        <dbReference type="SAM" id="Coils"/>
    </source>
</evidence>
<dbReference type="AlphaFoldDB" id="A0A412MXN9"/>
<accession>A0A412MXN9</accession>
<keyword evidence="4" id="KW-0548">Nucleotidyltransferase</keyword>
<dbReference type="RefSeq" id="WP_118469069.1">
    <property type="nucleotide sequence ID" value="NZ_QRWP01000016.1"/>
</dbReference>
<dbReference type="GO" id="GO:0003964">
    <property type="term" value="F:RNA-directed DNA polymerase activity"/>
    <property type="evidence" value="ECO:0007669"/>
    <property type="project" value="UniProtKB-KW"/>
</dbReference>